<evidence type="ECO:0000256" key="7">
    <source>
        <dbReference type="SAM" id="Phobius"/>
    </source>
</evidence>
<dbReference type="EC" id="2.4.-.-" evidence="9"/>
<organism evidence="9 10">
    <name type="scientific">Vreelandella vilamensis</name>
    <dbReference type="NCBI Taxonomy" id="531309"/>
    <lineage>
        <taxon>Bacteria</taxon>
        <taxon>Pseudomonadati</taxon>
        <taxon>Pseudomonadota</taxon>
        <taxon>Gammaproteobacteria</taxon>
        <taxon>Oceanospirillales</taxon>
        <taxon>Halomonadaceae</taxon>
        <taxon>Vreelandella</taxon>
    </lineage>
</organism>
<keyword evidence="6 7" id="KW-0472">Membrane</keyword>
<keyword evidence="2 9" id="KW-0328">Glycosyltransferase</keyword>
<evidence type="ECO:0000256" key="3">
    <source>
        <dbReference type="ARBA" id="ARBA00022679"/>
    </source>
</evidence>
<dbReference type="RefSeq" id="WP_309656932.1">
    <property type="nucleotide sequence ID" value="NZ_JARWAN010000026.1"/>
</dbReference>
<sequence>MTRPDSMLSIVIPVHNEADVIPTLLNRLARVCRQLGTATELLFVDDGSSDNSVALLLKARRRYSDIRVLQLSRNFGKEAAVTAGLNHARGDAVVLIDADLQDPPELITDMVAEWYKGADVVLMKRRSRTGESWVKRMTASVFYRLINRISDAPIPVDTGDFRLMSRRTVDALNQLPERNRYLKGMFAWVGMPTVTLEFDRDPRAAGKTKWNYLKLVHLAMEGITSFSTRPLRIALILGFLAAGAGGLFGTWEVLKALILGVSTPGYASMIAIVTFLSGVQLLCVGLLGEYVGRIYMETKQRPVFILAEDSDDRILDYQPTLKVAVNDQNH</sequence>
<keyword evidence="5 7" id="KW-1133">Transmembrane helix</keyword>
<dbReference type="Proteomes" id="UP001254564">
    <property type="component" value="Unassembled WGS sequence"/>
</dbReference>
<dbReference type="InterPro" id="IPR001173">
    <property type="entry name" value="Glyco_trans_2-like"/>
</dbReference>
<dbReference type="PANTHER" id="PTHR48090:SF1">
    <property type="entry name" value="PROPHAGE BACTOPRENOL GLUCOSYL TRANSFERASE HOMOLOG"/>
    <property type="match status" value="1"/>
</dbReference>
<evidence type="ECO:0000256" key="2">
    <source>
        <dbReference type="ARBA" id="ARBA00022676"/>
    </source>
</evidence>
<feature type="transmembrane region" description="Helical" evidence="7">
    <location>
        <begin position="233"/>
        <end position="254"/>
    </location>
</feature>
<name>A0ABU1H769_9GAMM</name>
<dbReference type="Pfam" id="PF00535">
    <property type="entry name" value="Glycos_transf_2"/>
    <property type="match status" value="1"/>
</dbReference>
<protein>
    <submittedName>
        <fullName evidence="9">Glycosyltransferase family 2 protein</fullName>
        <ecNumber evidence="9">2.4.-.-</ecNumber>
    </submittedName>
</protein>
<keyword evidence="3 9" id="KW-0808">Transferase</keyword>
<evidence type="ECO:0000259" key="8">
    <source>
        <dbReference type="Pfam" id="PF00535"/>
    </source>
</evidence>
<evidence type="ECO:0000256" key="4">
    <source>
        <dbReference type="ARBA" id="ARBA00022692"/>
    </source>
</evidence>
<evidence type="ECO:0000313" key="10">
    <source>
        <dbReference type="Proteomes" id="UP001254564"/>
    </source>
</evidence>
<dbReference type="InterPro" id="IPR050256">
    <property type="entry name" value="Glycosyltransferase_2"/>
</dbReference>
<keyword evidence="4 7" id="KW-0812">Transmembrane</keyword>
<proteinExistence type="predicted"/>
<reference evidence="9 10" key="1">
    <citation type="submission" date="2023-04" db="EMBL/GenBank/DDBJ databases">
        <title>A long-awaited taxogenomic arrangement of the family Halomonadaceae.</title>
        <authorList>
            <person name="De La Haba R."/>
            <person name="Chuvochina M."/>
            <person name="Wittouck S."/>
            <person name="Arahal D.R."/>
            <person name="Sanchez-Porro C."/>
            <person name="Hugenholtz P."/>
            <person name="Ventosa A."/>
        </authorList>
    </citation>
    <scope>NUCLEOTIDE SEQUENCE [LARGE SCALE GENOMIC DNA]</scope>
    <source>
        <strain evidence="9 10">DSM 21020</strain>
    </source>
</reference>
<keyword evidence="10" id="KW-1185">Reference proteome</keyword>
<dbReference type="SUPFAM" id="SSF53448">
    <property type="entry name" value="Nucleotide-diphospho-sugar transferases"/>
    <property type="match status" value="1"/>
</dbReference>
<dbReference type="CDD" id="cd04187">
    <property type="entry name" value="DPM1_like_bac"/>
    <property type="match status" value="1"/>
</dbReference>
<evidence type="ECO:0000256" key="1">
    <source>
        <dbReference type="ARBA" id="ARBA00004141"/>
    </source>
</evidence>
<accession>A0ABU1H769</accession>
<dbReference type="EMBL" id="JARWAN010000026">
    <property type="protein sequence ID" value="MDR5900054.1"/>
    <property type="molecule type" value="Genomic_DNA"/>
</dbReference>
<dbReference type="InterPro" id="IPR029044">
    <property type="entry name" value="Nucleotide-diphossugar_trans"/>
</dbReference>
<dbReference type="Gene3D" id="3.90.550.10">
    <property type="entry name" value="Spore Coat Polysaccharide Biosynthesis Protein SpsA, Chain A"/>
    <property type="match status" value="1"/>
</dbReference>
<gene>
    <name evidence="9" type="ORF">QC823_13785</name>
</gene>
<comment type="subcellular location">
    <subcellularLocation>
        <location evidence="1">Membrane</location>
        <topology evidence="1">Multi-pass membrane protein</topology>
    </subcellularLocation>
</comment>
<comment type="caution">
    <text evidence="9">The sequence shown here is derived from an EMBL/GenBank/DDBJ whole genome shotgun (WGS) entry which is preliminary data.</text>
</comment>
<dbReference type="PANTHER" id="PTHR48090">
    <property type="entry name" value="UNDECAPRENYL-PHOSPHATE 4-DEOXY-4-FORMAMIDO-L-ARABINOSE TRANSFERASE-RELATED"/>
    <property type="match status" value="1"/>
</dbReference>
<feature type="domain" description="Glycosyltransferase 2-like" evidence="8">
    <location>
        <begin position="9"/>
        <end position="169"/>
    </location>
</feature>
<feature type="transmembrane region" description="Helical" evidence="7">
    <location>
        <begin position="266"/>
        <end position="291"/>
    </location>
</feature>
<evidence type="ECO:0000256" key="6">
    <source>
        <dbReference type="ARBA" id="ARBA00023136"/>
    </source>
</evidence>
<dbReference type="GO" id="GO:0016757">
    <property type="term" value="F:glycosyltransferase activity"/>
    <property type="evidence" value="ECO:0007669"/>
    <property type="project" value="UniProtKB-KW"/>
</dbReference>
<evidence type="ECO:0000313" key="9">
    <source>
        <dbReference type="EMBL" id="MDR5900054.1"/>
    </source>
</evidence>
<evidence type="ECO:0000256" key="5">
    <source>
        <dbReference type="ARBA" id="ARBA00022989"/>
    </source>
</evidence>